<accession>A0ABP9Q5M7</accession>
<dbReference type="Proteomes" id="UP001500192">
    <property type="component" value="Unassembled WGS sequence"/>
</dbReference>
<dbReference type="InterPro" id="IPR011010">
    <property type="entry name" value="DNA_brk_join_enz"/>
</dbReference>
<evidence type="ECO:0000256" key="2">
    <source>
        <dbReference type="ARBA" id="ARBA00023125"/>
    </source>
</evidence>
<dbReference type="InterPro" id="IPR010998">
    <property type="entry name" value="Integrase_recombinase_N"/>
</dbReference>
<keyword evidence="3" id="KW-0233">DNA recombination</keyword>
<dbReference type="Gene3D" id="1.10.150.130">
    <property type="match status" value="1"/>
</dbReference>
<evidence type="ECO:0000259" key="4">
    <source>
        <dbReference type="PROSITE" id="PS51898"/>
    </source>
</evidence>
<comment type="caution">
    <text evidence="5">The sequence shown here is derived from an EMBL/GenBank/DDBJ whole genome shotgun (WGS) entry which is preliminary data.</text>
</comment>
<evidence type="ECO:0000313" key="5">
    <source>
        <dbReference type="EMBL" id="GAA5157172.1"/>
    </source>
</evidence>
<gene>
    <name evidence="5" type="ORF">GCM10023214_16400</name>
</gene>
<dbReference type="InterPro" id="IPR013762">
    <property type="entry name" value="Integrase-like_cat_sf"/>
</dbReference>
<evidence type="ECO:0000256" key="1">
    <source>
        <dbReference type="ARBA" id="ARBA00008857"/>
    </source>
</evidence>
<comment type="similarity">
    <text evidence="1">Belongs to the 'phage' integrase family.</text>
</comment>
<dbReference type="RefSeq" id="WP_346053195.1">
    <property type="nucleotide sequence ID" value="NZ_BAABIB010000043.1"/>
</dbReference>
<dbReference type="Gene3D" id="1.10.443.10">
    <property type="entry name" value="Intergrase catalytic core"/>
    <property type="match status" value="1"/>
</dbReference>
<keyword evidence="2" id="KW-0238">DNA-binding</keyword>
<dbReference type="SUPFAM" id="SSF56349">
    <property type="entry name" value="DNA breaking-rejoining enzymes"/>
    <property type="match status" value="1"/>
</dbReference>
<dbReference type="Pfam" id="PF00589">
    <property type="entry name" value="Phage_integrase"/>
    <property type="match status" value="1"/>
</dbReference>
<dbReference type="InterPro" id="IPR050090">
    <property type="entry name" value="Tyrosine_recombinase_XerCD"/>
</dbReference>
<dbReference type="InterPro" id="IPR002104">
    <property type="entry name" value="Integrase_catalytic"/>
</dbReference>
<dbReference type="EMBL" id="BAABIB010000043">
    <property type="protein sequence ID" value="GAA5157172.1"/>
    <property type="molecule type" value="Genomic_DNA"/>
</dbReference>
<evidence type="ECO:0000256" key="3">
    <source>
        <dbReference type="ARBA" id="ARBA00023172"/>
    </source>
</evidence>
<dbReference type="PROSITE" id="PS51898">
    <property type="entry name" value="TYR_RECOMBINASE"/>
    <property type="match status" value="1"/>
</dbReference>
<reference evidence="6" key="1">
    <citation type="journal article" date="2019" name="Int. J. Syst. Evol. Microbiol.">
        <title>The Global Catalogue of Microorganisms (GCM) 10K type strain sequencing project: providing services to taxonomists for standard genome sequencing and annotation.</title>
        <authorList>
            <consortium name="The Broad Institute Genomics Platform"/>
            <consortium name="The Broad Institute Genome Sequencing Center for Infectious Disease"/>
            <person name="Wu L."/>
            <person name="Ma J."/>
        </authorList>
    </citation>
    <scope>NUCLEOTIDE SEQUENCE [LARGE SCALE GENOMIC DNA]</scope>
    <source>
        <strain evidence="6">JCM 18054</strain>
    </source>
</reference>
<proteinExistence type="inferred from homology"/>
<protein>
    <submittedName>
        <fullName evidence="5">Tyrosine-type recombinase/integrase</fullName>
    </submittedName>
</protein>
<keyword evidence="6" id="KW-1185">Reference proteome</keyword>
<evidence type="ECO:0000313" key="6">
    <source>
        <dbReference type="Proteomes" id="UP001500192"/>
    </source>
</evidence>
<dbReference type="PANTHER" id="PTHR30349">
    <property type="entry name" value="PHAGE INTEGRASE-RELATED"/>
    <property type="match status" value="1"/>
</dbReference>
<feature type="domain" description="Tyr recombinase" evidence="4">
    <location>
        <begin position="240"/>
        <end position="459"/>
    </location>
</feature>
<sequence length="469" mass="51812">MGKTFDVRIWETRERLTKSSKGGRSGKKSYNVRWRVARTSWSKTFPTKALAESFRSQLLSALRYGEAFRLTDGLPVSMGREVNEESWFEFAQSYVDAKWVRAAAKSRAGNADALATATLALLANDRGKPADKVLRKALTGWAYNTGRRDTAKPADVQAALKWLASNTVPVSRLDDLSVVRGVLDALALKMDGKPAAAKTVSRKRAVLYNALDHAVERKLLEKNRIAEVKWTAPKKNYAIDKRVVINPNQAERLLAAVEAQKIEGQPRRSMGPRLKAYFGVQYYAGLRPEEAAVLGKEDLAIPEKGWGELLLSKAAPIAGAAWTDSGSRRDQRQLKQRGVGEVRVVPCPPPLTALLNEHLERFGTAADGRLFRSLTGGELAESTISRVWDRARKAALTEQEYASVLAKRPYDLRHAFVSTALAAGVPARQVAEWAGHSVAVLLRIYAKILAGQEASARERMERALRLSDE</sequence>
<organism evidence="5 6">
    <name type="scientific">Amycolatopsis dongchuanensis</name>
    <dbReference type="NCBI Taxonomy" id="1070866"/>
    <lineage>
        <taxon>Bacteria</taxon>
        <taxon>Bacillati</taxon>
        <taxon>Actinomycetota</taxon>
        <taxon>Actinomycetes</taxon>
        <taxon>Pseudonocardiales</taxon>
        <taxon>Pseudonocardiaceae</taxon>
        <taxon>Amycolatopsis</taxon>
    </lineage>
</organism>
<name>A0ABP9Q5M7_9PSEU</name>
<dbReference type="PANTHER" id="PTHR30349:SF64">
    <property type="entry name" value="PROPHAGE INTEGRASE INTD-RELATED"/>
    <property type="match status" value="1"/>
</dbReference>